<dbReference type="CDD" id="cd04714">
    <property type="entry name" value="BAH_BAHCC1"/>
    <property type="match status" value="1"/>
</dbReference>
<feature type="compositionally biased region" description="Basic and acidic residues" evidence="1">
    <location>
        <begin position="1315"/>
        <end position="1325"/>
    </location>
</feature>
<dbReference type="SMART" id="SM00439">
    <property type="entry name" value="BAH"/>
    <property type="match status" value="1"/>
</dbReference>
<feature type="region of interest" description="Disordered" evidence="1">
    <location>
        <begin position="78"/>
        <end position="98"/>
    </location>
</feature>
<feature type="compositionally biased region" description="Basic and acidic residues" evidence="1">
    <location>
        <begin position="1662"/>
        <end position="1671"/>
    </location>
</feature>
<gene>
    <name evidence="3" type="primary">TNRC18</name>
    <name evidence="3" type="ORF">L345_12500</name>
</gene>
<feature type="compositionally biased region" description="Low complexity" evidence="1">
    <location>
        <begin position="1326"/>
        <end position="1335"/>
    </location>
</feature>
<feature type="region of interest" description="Disordered" evidence="1">
    <location>
        <begin position="447"/>
        <end position="507"/>
    </location>
</feature>
<feature type="region of interest" description="Disordered" evidence="1">
    <location>
        <begin position="889"/>
        <end position="909"/>
    </location>
</feature>
<evidence type="ECO:0000313" key="4">
    <source>
        <dbReference type="Proteomes" id="UP000018936"/>
    </source>
</evidence>
<dbReference type="CDD" id="cd20469">
    <property type="entry name" value="Tudor_TNRC18"/>
    <property type="match status" value="1"/>
</dbReference>
<accession>V8NJN2</accession>
<reference evidence="3 4" key="1">
    <citation type="journal article" date="2013" name="Proc. Natl. Acad. Sci. U.S.A.">
        <title>The king cobra genome reveals dynamic gene evolution and adaptation in the snake venom system.</title>
        <authorList>
            <person name="Vonk F.J."/>
            <person name="Casewell N.R."/>
            <person name="Henkel C.V."/>
            <person name="Heimberg A.M."/>
            <person name="Jansen H.J."/>
            <person name="McCleary R.J."/>
            <person name="Kerkkamp H.M."/>
            <person name="Vos R.A."/>
            <person name="Guerreiro I."/>
            <person name="Calvete J.J."/>
            <person name="Wuster W."/>
            <person name="Woods A.E."/>
            <person name="Logan J.M."/>
            <person name="Harrison R.A."/>
            <person name="Castoe T.A."/>
            <person name="de Koning A.P."/>
            <person name="Pollock D.D."/>
            <person name="Yandell M."/>
            <person name="Calderon D."/>
            <person name="Renjifo C."/>
            <person name="Currier R.B."/>
            <person name="Salgado D."/>
            <person name="Pla D."/>
            <person name="Sanz L."/>
            <person name="Hyder A.S."/>
            <person name="Ribeiro J.M."/>
            <person name="Arntzen J.W."/>
            <person name="van den Thillart G.E."/>
            <person name="Boetzer M."/>
            <person name="Pirovano W."/>
            <person name="Dirks R.P."/>
            <person name="Spaink H.P."/>
            <person name="Duboule D."/>
            <person name="McGlinn E."/>
            <person name="Kini R.M."/>
            <person name="Richardson M.K."/>
        </authorList>
    </citation>
    <scope>NUCLEOTIDE SEQUENCE</scope>
    <source>
        <tissue evidence="3">Blood</tissue>
    </source>
</reference>
<feature type="compositionally biased region" description="Polar residues" evidence="1">
    <location>
        <begin position="1646"/>
        <end position="1661"/>
    </location>
</feature>
<dbReference type="Gene3D" id="2.30.30.490">
    <property type="match status" value="1"/>
</dbReference>
<keyword evidence="4" id="KW-1185">Reference proteome</keyword>
<dbReference type="PANTHER" id="PTHR12505">
    <property type="entry name" value="PHD FINGER TRANSCRIPTION FACTOR"/>
    <property type="match status" value="1"/>
</dbReference>
<evidence type="ECO:0000259" key="2">
    <source>
        <dbReference type="PROSITE" id="PS51038"/>
    </source>
</evidence>
<dbReference type="InterPro" id="IPR043151">
    <property type="entry name" value="BAH_sf"/>
</dbReference>
<feature type="compositionally biased region" description="Pro residues" evidence="1">
    <location>
        <begin position="806"/>
        <end position="830"/>
    </location>
</feature>
<feature type="region of interest" description="Disordered" evidence="1">
    <location>
        <begin position="1631"/>
        <end position="1675"/>
    </location>
</feature>
<proteinExistence type="predicted"/>
<feature type="domain" description="BAH" evidence="2">
    <location>
        <begin position="2080"/>
        <end position="2220"/>
    </location>
</feature>
<feature type="region of interest" description="Disordered" evidence="1">
    <location>
        <begin position="726"/>
        <end position="842"/>
    </location>
</feature>
<feature type="compositionally biased region" description="Basic residues" evidence="1">
    <location>
        <begin position="1293"/>
        <end position="1306"/>
    </location>
</feature>
<evidence type="ECO:0000256" key="1">
    <source>
        <dbReference type="SAM" id="MobiDB-lite"/>
    </source>
</evidence>
<feature type="region of interest" description="Disordered" evidence="1">
    <location>
        <begin position="164"/>
        <end position="197"/>
    </location>
</feature>
<dbReference type="InterPro" id="IPR001025">
    <property type="entry name" value="BAH_dom"/>
</dbReference>
<feature type="region of interest" description="Disordered" evidence="1">
    <location>
        <begin position="1956"/>
        <end position="2064"/>
    </location>
</feature>
<dbReference type="InterPro" id="IPR052429">
    <property type="entry name" value="BAH_domain_protein"/>
</dbReference>
<dbReference type="PANTHER" id="PTHR12505:SF21">
    <property type="entry name" value="TRINUCLEOTIDE REPEAT-CONTAINING GENE 18 PROTEIN"/>
    <property type="match status" value="1"/>
</dbReference>
<feature type="non-terminal residue" evidence="3">
    <location>
        <position position="1"/>
    </location>
</feature>
<dbReference type="EMBL" id="AZIM01003677">
    <property type="protein sequence ID" value="ETE61747.1"/>
    <property type="molecule type" value="Genomic_DNA"/>
</dbReference>
<feature type="compositionally biased region" description="Basic and acidic residues" evidence="1">
    <location>
        <begin position="1271"/>
        <end position="1292"/>
    </location>
</feature>
<comment type="caution">
    <text evidence="3">The sequence shown here is derived from an EMBL/GenBank/DDBJ whole genome shotgun (WGS) entry which is preliminary data.</text>
</comment>
<organism evidence="3 4">
    <name type="scientific">Ophiophagus hannah</name>
    <name type="common">King cobra</name>
    <name type="synonym">Naja hannah</name>
    <dbReference type="NCBI Taxonomy" id="8665"/>
    <lineage>
        <taxon>Eukaryota</taxon>
        <taxon>Metazoa</taxon>
        <taxon>Chordata</taxon>
        <taxon>Craniata</taxon>
        <taxon>Vertebrata</taxon>
        <taxon>Euteleostomi</taxon>
        <taxon>Lepidosauria</taxon>
        <taxon>Squamata</taxon>
        <taxon>Bifurcata</taxon>
        <taxon>Unidentata</taxon>
        <taxon>Episquamata</taxon>
        <taxon>Toxicofera</taxon>
        <taxon>Serpentes</taxon>
        <taxon>Colubroidea</taxon>
        <taxon>Elapidae</taxon>
        <taxon>Elapinae</taxon>
        <taxon>Ophiophagus</taxon>
    </lineage>
</organism>
<feature type="region of interest" description="Disordered" evidence="1">
    <location>
        <begin position="1876"/>
        <end position="1901"/>
    </location>
</feature>
<name>V8NJN2_OPHHA</name>
<dbReference type="Proteomes" id="UP000018936">
    <property type="component" value="Unassembled WGS sequence"/>
</dbReference>
<dbReference type="PROSITE" id="PS51038">
    <property type="entry name" value="BAH"/>
    <property type="match status" value="1"/>
</dbReference>
<feature type="compositionally biased region" description="Low complexity" evidence="1">
    <location>
        <begin position="793"/>
        <end position="805"/>
    </location>
</feature>
<feature type="compositionally biased region" description="Basic residues" evidence="1">
    <location>
        <begin position="2054"/>
        <end position="2064"/>
    </location>
</feature>
<sequence>FSHLPSGLYPSYIPLSHLEPHSSGNPLLAQLSQHSLFETPKDGFYLAGHAGQAALHAQATPSRAAPNPASSALLHEKDFGHPHRTSKDGPKDLGGKDRSYRSELSLSLAKKEAKLREESRPHSVVDLTQDTKPDSERKMNGFEKAAKVGERLSPYLAEHLSNRGVFSGEPKSKHPLQTSSLSNCNMAGSAQGSELDRCPKDLSRHDENVRPPPYVYSDRIKKVDSAMSSVAALHVACSCPSPAQPGKLPPPSAFPPQPIHPNMYTIFPLTKESGREHKVIAPTFVPSLEAYDERNGPIQIASQARDNTKLKEKEVPAATRVGVLQAVPERCLADASRNLLAQEFSIHADAKRMEILREKNSVIRANSMPFEMGNFATTQMAVLAAQHNHANRVEEEAKKTYLEPSNLQRSSVVGARSVAESLHPPSHGEGSAMQSLIKYSGSFAKEASARQGGGKKSPFGGLGNMKLDPGQQPSPKLQQLLPHQAGKQLKKEPERPESAKSFGRESIGSQGEVEVRHLPVGIAVAVARQKDNSSGSKLGLVDRDRSLSLSNVKGHGRLDEDCGDDRPRLRENHLLASRLERDQEKLLRESKELADFARIHPATCATSGLNSNLMVTGGPPLTSSGRWTGDPTPHLAAHPWLPRSSSSSMWLTGHPYGKVIKAELMDRAPPLWPAIYSPTRGSLQHAHQLQLLSHQQLIRQHELYLLQQQAAHAQLVRAEMEEKITKRNLDNAKPGLPTSASTLLHRKPPVLSPSTSAPYNKVVSPPPLSPRSSSVSVLKAEVIQKLEEPPSQPTYSYPTTPITHPSSPPPASTHPSSPPPASPPPAPNLPPKEEEETENMEKKELELGKETAASYQTLFPEIPSGYPFQSLPDSFRRHYPYLLQPTAASEADELGSSVPLPTSSPERMTLSPEVKPIHLSPSKMVKPIQTVEEEESLEERVKTELELDSSQEEGICEQNMEALDMATSVALPVEDTNDCDLPLHHGKALRSSVHEEVLEDCQTVYPGMSCSVEMEAQAEETNDGETCPIHDYGGSLLQRDTEQSEMGLVPQPEKSPLAVEMPHIRSPPNREFPSMLQEEEEPMVEAPIYRNEIYSCPVPSLDIKIDDPLAGMNALAAAAELPQACSLLTNSEGVPQEAVVNLEVSSSLSPEHTFLHGITLLSEIAELELEKRRQETEGPENFSAHPALESLLAAGTQMLMEVLSTPFMDSLKNIRLPRELNPNKKYSWMQKKDETVNRMYSIKSSIGNMDGMELDYRMKLAELQRRYKEKQRELAKLQRRRDSEEKHDEKNRSLAKRGPGRPRKRNYGSSALLPPKERGKSDGRSGKLSKSLLLSEDSEMGEGLEEKHQGLLLDEEEEGENRSGKTKTRHRSWDEQDLLMNFSSELKFKKKKVASDQEQLVSKLDKALSLTRRSKLKSPFKFVDGSRGRPKNGGCYNNRYLSPHGALFGKDAKKNLAKSLSFSLKASKEGKNKMAVKMKKLEVGLKLKGHHLKVSKSPVISEEETDKRILSADLAFPLNRAQLRRLCINYCRLDSSSEEEEEEEDDDDEEMEGYGAVVNERLSPSALDESGLGLLARFAASAIPSPIIVPSVSLVQLEAKQKAKKKEERQSLLGTEFEYTDSESDVKIRKKSPAGLLHGKKGSLDQGPSASTTETSTGNTLDKTKMASEKSRKLKRFRSPKDLSFEFGLEVNDDDPWNRRRSERIFLHDATTSAGLASSAPASSIPVSKSGRCLKGALLSPKKEGNKGKERKELSKLLNLLPIQIIDVKPPSVRFLPEGARIAAYWSQQYRCLYPGTVVRGSRFLLNCVETRGLLVSPTYSSFLRLQLFPLWSTGVHDQEEDVNLITVEFDDGDTGRIPLSHIRLLPPDYKIQCDSSGKVKSKKGKSTEEGQEFGSAAKAQRKIPDSEILIKLDHEGVMSPKTKKTKEAMRMLGESNLASRREAKNILGLSYTAMACPNPKQKSSRSKVVDGEPPSNFGGKFENTGDPPASSAQPTIPAKPTKASGKSPSSSHSRNPKQPQQQAAQKQQPSGNKNRSKKREGIHLPTTKELAKRQRLPSRRGMKGKARKLFYKAIVRGKEIIRIGDCAVFLSAGRPNLPYIGRIQSMWESWGNNMVVRVKWFYHPEETNPGKKLNEGKRWDQKSARTLSAALQASSQRKDFMESSHVDENDVQTISHKCLVVDLEQYEQMLKTKKYQDSEDLYYLAGTYEPTTGMIFNTDGVPIIC</sequence>
<feature type="compositionally biased region" description="Low complexity" evidence="1">
    <location>
        <begin position="1999"/>
        <end position="2030"/>
    </location>
</feature>
<protein>
    <submittedName>
        <fullName evidence="3">Trinucleotide repeat-containing 18-like protein</fullName>
    </submittedName>
</protein>
<feature type="compositionally biased region" description="Low complexity" evidence="1">
    <location>
        <begin position="471"/>
        <end position="484"/>
    </location>
</feature>
<dbReference type="OrthoDB" id="6426227at2759"/>
<dbReference type="GO" id="GO:0003682">
    <property type="term" value="F:chromatin binding"/>
    <property type="evidence" value="ECO:0007669"/>
    <property type="project" value="InterPro"/>
</dbReference>
<feature type="compositionally biased region" description="Polar residues" evidence="1">
    <location>
        <begin position="175"/>
        <end position="192"/>
    </location>
</feature>
<dbReference type="InterPro" id="IPR048924">
    <property type="entry name" value="BAHCC1-like_Tudor"/>
</dbReference>
<feature type="compositionally biased region" description="Gly residues" evidence="1">
    <location>
        <begin position="451"/>
        <end position="463"/>
    </location>
</feature>
<evidence type="ECO:0000313" key="3">
    <source>
        <dbReference type="EMBL" id="ETE61747.1"/>
    </source>
</evidence>
<dbReference type="Pfam" id="PF01426">
    <property type="entry name" value="BAH"/>
    <property type="match status" value="1"/>
</dbReference>
<feature type="region of interest" description="Disordered" evidence="1">
    <location>
        <begin position="405"/>
        <end position="432"/>
    </location>
</feature>
<feature type="region of interest" description="Disordered" evidence="1">
    <location>
        <begin position="111"/>
        <end position="138"/>
    </location>
</feature>
<feature type="compositionally biased region" description="Basic and acidic residues" evidence="1">
    <location>
        <begin position="489"/>
        <end position="498"/>
    </location>
</feature>
<dbReference type="Pfam" id="PF21744">
    <property type="entry name" value="BAHCC1-like_Tudor"/>
    <property type="match status" value="2"/>
</dbReference>
<feature type="region of interest" description="Disordered" evidence="1">
    <location>
        <begin position="1271"/>
        <end position="1371"/>
    </location>
</feature>